<dbReference type="Proteomes" id="UP000009168">
    <property type="component" value="Unassembled WGS sequence"/>
</dbReference>
<keyword evidence="3" id="KW-0812">Transmembrane</keyword>
<dbReference type="GO" id="GO:0005484">
    <property type="term" value="F:SNAP receptor activity"/>
    <property type="evidence" value="ECO:0007669"/>
    <property type="project" value="TreeGrafter"/>
</dbReference>
<dbReference type="Gene3D" id="3.30.450.50">
    <property type="entry name" value="Longin domain"/>
    <property type="match status" value="1"/>
</dbReference>
<organism evidence="5 6">
    <name type="scientific">Tetrahymena thermophila (strain SB210)</name>
    <dbReference type="NCBI Taxonomy" id="312017"/>
    <lineage>
        <taxon>Eukaryota</taxon>
        <taxon>Sar</taxon>
        <taxon>Alveolata</taxon>
        <taxon>Ciliophora</taxon>
        <taxon>Intramacronucleata</taxon>
        <taxon>Oligohymenophorea</taxon>
        <taxon>Hymenostomatida</taxon>
        <taxon>Tetrahymenina</taxon>
        <taxon>Tetrahymenidae</taxon>
        <taxon>Tetrahymena</taxon>
    </lineage>
</organism>
<keyword evidence="3" id="KW-0472">Membrane</keyword>
<feature type="transmembrane region" description="Helical" evidence="3">
    <location>
        <begin position="198"/>
        <end position="219"/>
    </location>
</feature>
<dbReference type="AlphaFoldDB" id="Q22HH8"/>
<dbReference type="CDD" id="cd15843">
    <property type="entry name" value="R-SNARE"/>
    <property type="match status" value="1"/>
</dbReference>
<dbReference type="PANTHER" id="PTHR45806:SF1">
    <property type="entry name" value="SYNAPTOBREVIN HOMOLOG YKT6"/>
    <property type="match status" value="1"/>
</dbReference>
<feature type="coiled-coil region" evidence="2">
    <location>
        <begin position="139"/>
        <end position="166"/>
    </location>
</feature>
<dbReference type="PANTHER" id="PTHR45806">
    <property type="entry name" value="SYNAPTOBREVIN HOMOLOG YKT6"/>
    <property type="match status" value="1"/>
</dbReference>
<sequence>MSNIKFFSFAKVTSDKLIYNAGNEKSMDETYKAEAIKVMREIKNIGLNFDERQKINTGSGSWFCKIDSKNILYLVLCTSSYPERHAYGMIQQLQNHLEKLADYGNEDDTSLKFHAKSTMNDLSTKYNDLRKVDKIYEVNQNLQDVQQQMEKNVRNMIENQTNLENLDTRSQSMKMTSQQLLSNSKELESIMKWRNFKLNLIICFVILGVLAYILVPIIMKYAN</sequence>
<dbReference type="InterPro" id="IPR042855">
    <property type="entry name" value="V_SNARE_CC"/>
</dbReference>
<evidence type="ECO:0000259" key="4">
    <source>
        <dbReference type="PROSITE" id="PS50892"/>
    </source>
</evidence>
<dbReference type="KEGG" id="tet:TTHERM_00637250"/>
<dbReference type="EMBL" id="GG662588">
    <property type="protein sequence ID" value="EAR84723.2"/>
    <property type="molecule type" value="Genomic_DNA"/>
</dbReference>
<evidence type="ECO:0000313" key="6">
    <source>
        <dbReference type="Proteomes" id="UP000009168"/>
    </source>
</evidence>
<dbReference type="Pfam" id="PF00957">
    <property type="entry name" value="Synaptobrevin"/>
    <property type="match status" value="1"/>
</dbReference>
<dbReference type="Gene3D" id="1.20.5.110">
    <property type="match status" value="1"/>
</dbReference>
<dbReference type="RefSeq" id="XP_001032386.2">
    <property type="nucleotide sequence ID" value="XM_001032386.2"/>
</dbReference>
<dbReference type="STRING" id="312017.Q22HH8"/>
<keyword evidence="1 2" id="KW-0175">Coiled coil</keyword>
<evidence type="ECO:0000256" key="3">
    <source>
        <dbReference type="SAM" id="Phobius"/>
    </source>
</evidence>
<feature type="domain" description="V-SNARE coiled-coil homology" evidence="4">
    <location>
        <begin position="134"/>
        <end position="194"/>
    </location>
</feature>
<dbReference type="InterPro" id="IPR011012">
    <property type="entry name" value="Longin-like_dom_sf"/>
</dbReference>
<evidence type="ECO:0000256" key="1">
    <source>
        <dbReference type="PROSITE-ProRule" id="PRU00290"/>
    </source>
</evidence>
<accession>Q22HH8</accession>
<reference evidence="6" key="1">
    <citation type="journal article" date="2006" name="PLoS Biol.">
        <title>Macronuclear genome sequence of the ciliate Tetrahymena thermophila, a model eukaryote.</title>
        <authorList>
            <person name="Eisen J.A."/>
            <person name="Coyne R.S."/>
            <person name="Wu M."/>
            <person name="Wu D."/>
            <person name="Thiagarajan M."/>
            <person name="Wortman J.R."/>
            <person name="Badger J.H."/>
            <person name="Ren Q."/>
            <person name="Amedeo P."/>
            <person name="Jones K.M."/>
            <person name="Tallon L.J."/>
            <person name="Delcher A.L."/>
            <person name="Salzberg S.L."/>
            <person name="Silva J.C."/>
            <person name="Haas B.J."/>
            <person name="Majoros W.H."/>
            <person name="Farzad M."/>
            <person name="Carlton J.M."/>
            <person name="Smith R.K. Jr."/>
            <person name="Garg J."/>
            <person name="Pearlman R.E."/>
            <person name="Karrer K.M."/>
            <person name="Sun L."/>
            <person name="Manning G."/>
            <person name="Elde N.C."/>
            <person name="Turkewitz A.P."/>
            <person name="Asai D.J."/>
            <person name="Wilkes D.E."/>
            <person name="Wang Y."/>
            <person name="Cai H."/>
            <person name="Collins K."/>
            <person name="Stewart B.A."/>
            <person name="Lee S.R."/>
            <person name="Wilamowska K."/>
            <person name="Weinberg Z."/>
            <person name="Ruzzo W.L."/>
            <person name="Wloga D."/>
            <person name="Gaertig J."/>
            <person name="Frankel J."/>
            <person name="Tsao C.-C."/>
            <person name="Gorovsky M.A."/>
            <person name="Keeling P.J."/>
            <person name="Waller R.F."/>
            <person name="Patron N.J."/>
            <person name="Cherry J.M."/>
            <person name="Stover N.A."/>
            <person name="Krieger C.J."/>
            <person name="del Toro C."/>
            <person name="Ryder H.F."/>
            <person name="Williamson S.C."/>
            <person name="Barbeau R.A."/>
            <person name="Hamilton E.P."/>
            <person name="Orias E."/>
        </authorList>
    </citation>
    <scope>NUCLEOTIDE SEQUENCE [LARGE SCALE GENOMIC DNA]</scope>
    <source>
        <strain evidence="6">SB210</strain>
    </source>
</reference>
<dbReference type="OrthoDB" id="27923at2759"/>
<dbReference type="InParanoid" id="Q22HH8"/>
<name>Q22HH8_TETTS</name>
<protein>
    <submittedName>
        <fullName evidence="5">Synaptobrevin</fullName>
    </submittedName>
</protein>
<gene>
    <name evidence="5" type="ORF">TTHERM_00637250</name>
</gene>
<keyword evidence="6" id="KW-1185">Reference proteome</keyword>
<dbReference type="GO" id="GO:0006888">
    <property type="term" value="P:endoplasmic reticulum to Golgi vesicle-mediated transport"/>
    <property type="evidence" value="ECO:0007669"/>
    <property type="project" value="TreeGrafter"/>
</dbReference>
<dbReference type="PROSITE" id="PS50892">
    <property type="entry name" value="V_SNARE"/>
    <property type="match status" value="1"/>
</dbReference>
<dbReference type="HOGENOM" id="CLU_1221693_0_0_1"/>
<dbReference type="GeneID" id="7832800"/>
<dbReference type="SUPFAM" id="SSF64356">
    <property type="entry name" value="SNARE-like"/>
    <property type="match status" value="1"/>
</dbReference>
<evidence type="ECO:0000313" key="5">
    <source>
        <dbReference type="EMBL" id="EAR84723.2"/>
    </source>
</evidence>
<keyword evidence="3" id="KW-1133">Transmembrane helix</keyword>
<dbReference type="SUPFAM" id="SSF58038">
    <property type="entry name" value="SNARE fusion complex"/>
    <property type="match status" value="1"/>
</dbReference>
<dbReference type="GO" id="GO:0005794">
    <property type="term" value="C:Golgi apparatus"/>
    <property type="evidence" value="ECO:0007669"/>
    <property type="project" value="TreeGrafter"/>
</dbReference>
<evidence type="ECO:0000256" key="2">
    <source>
        <dbReference type="SAM" id="Coils"/>
    </source>
</evidence>
<proteinExistence type="predicted"/>